<reference evidence="3" key="2">
    <citation type="journal article" date="2022" name="Microbiol. Resour. Announc.">
        <title>Metagenome Sequencing to Explore Phylogenomics of Terrestrial Cyanobacteria.</title>
        <authorList>
            <person name="Ward R.D."/>
            <person name="Stajich J.E."/>
            <person name="Johansen J.R."/>
            <person name="Huntemann M."/>
            <person name="Clum A."/>
            <person name="Foster B."/>
            <person name="Foster B."/>
            <person name="Roux S."/>
            <person name="Palaniappan K."/>
            <person name="Varghese N."/>
            <person name="Mukherjee S."/>
            <person name="Reddy T.B.K."/>
            <person name="Daum C."/>
            <person name="Copeland A."/>
            <person name="Chen I.A."/>
            <person name="Ivanova N.N."/>
            <person name="Kyrpides N.C."/>
            <person name="Shapiro N."/>
            <person name="Eloe-Fadrosh E.A."/>
            <person name="Pietrasiak N."/>
        </authorList>
    </citation>
    <scope>NUCLEOTIDE SEQUENCE</scope>
    <source>
        <strain evidence="3">CPER-KK1</strain>
    </source>
</reference>
<dbReference type="GO" id="GO:0007059">
    <property type="term" value="P:chromosome segregation"/>
    <property type="evidence" value="ECO:0007669"/>
    <property type="project" value="UniProtKB-KW"/>
</dbReference>
<dbReference type="InterPro" id="IPR023093">
    <property type="entry name" value="ScpA-like_C"/>
</dbReference>
<dbReference type="Pfam" id="PF02616">
    <property type="entry name" value="SMC_ScpA"/>
    <property type="match status" value="2"/>
</dbReference>
<dbReference type="Proteomes" id="UP000753908">
    <property type="component" value="Unassembled WGS sequence"/>
</dbReference>
<dbReference type="PANTHER" id="PTHR33969">
    <property type="entry name" value="SEGREGATION AND CONDENSATION PROTEIN A"/>
    <property type="match status" value="1"/>
</dbReference>
<reference evidence="3" key="1">
    <citation type="submission" date="2021-05" db="EMBL/GenBank/DDBJ databases">
        <authorList>
            <person name="Pietrasiak N."/>
            <person name="Ward R."/>
            <person name="Stajich J.E."/>
            <person name="Kurbessoian T."/>
        </authorList>
    </citation>
    <scope>NUCLEOTIDE SEQUENCE</scope>
    <source>
        <strain evidence="3">CPER-KK1</strain>
    </source>
</reference>
<protein>
    <recommendedName>
        <fullName evidence="2">Segregation and condensation protein A</fullName>
    </recommendedName>
</protein>
<keyword evidence="1" id="KW-0159">Chromosome partition</keyword>
<dbReference type="Gene3D" id="1.10.10.580">
    <property type="entry name" value="Structural maintenance of chromosome 1. Chain E"/>
    <property type="match status" value="1"/>
</dbReference>
<dbReference type="PANTHER" id="PTHR33969:SF2">
    <property type="entry name" value="SEGREGATION AND CONDENSATION PROTEIN A"/>
    <property type="match status" value="1"/>
</dbReference>
<sequence length="305" mass="33724">MTGTPAQEAIALLIDLAQRGEINPWDVQVIEVIDRYLSELGLGNDAEPGHRDTDLSQSGQAFLWASMLVLLKADTLGRMGEADEPELTEIDDQIDMVGEMRLPLHLERHLRRRAAAPPPKRRPVTLQELIDQLQQIAAQLDETPLPPRALRPRAQSRSQAAKAIAHLAHDENLTEIATRLEVFLSRHWQEIAAGKDWLNLDQLLEWWTLSPIALDEADSLAALSATLAGNGNSEPDNHVALGEAMSEGLYIPSHANTSPEVAVEATEDGAKDRVGVFWALLLLSAQSKVELSQEEFYQDLKIRAL</sequence>
<dbReference type="EMBL" id="JAHHIF010000051">
    <property type="protein sequence ID" value="MBW4547949.1"/>
    <property type="molecule type" value="Genomic_DNA"/>
</dbReference>
<dbReference type="Gene3D" id="6.10.250.2410">
    <property type="match status" value="1"/>
</dbReference>
<organism evidence="3 4">
    <name type="scientific">Symplocastrum torsivum CPER-KK1</name>
    <dbReference type="NCBI Taxonomy" id="450513"/>
    <lineage>
        <taxon>Bacteria</taxon>
        <taxon>Bacillati</taxon>
        <taxon>Cyanobacteriota</taxon>
        <taxon>Cyanophyceae</taxon>
        <taxon>Oscillatoriophycideae</taxon>
        <taxon>Oscillatoriales</taxon>
        <taxon>Microcoleaceae</taxon>
        <taxon>Symplocastrum</taxon>
    </lineage>
</organism>
<evidence type="ECO:0000313" key="3">
    <source>
        <dbReference type="EMBL" id="MBW4547949.1"/>
    </source>
</evidence>
<proteinExistence type="predicted"/>
<evidence type="ECO:0000256" key="2">
    <source>
        <dbReference type="ARBA" id="ARBA00044777"/>
    </source>
</evidence>
<evidence type="ECO:0000256" key="1">
    <source>
        <dbReference type="ARBA" id="ARBA00022829"/>
    </source>
</evidence>
<accession>A0A951UCF6</accession>
<gene>
    <name evidence="3" type="ORF">KME25_26430</name>
</gene>
<evidence type="ECO:0000313" key="4">
    <source>
        <dbReference type="Proteomes" id="UP000753908"/>
    </source>
</evidence>
<comment type="caution">
    <text evidence="3">The sequence shown here is derived from an EMBL/GenBank/DDBJ whole genome shotgun (WGS) entry which is preliminary data.</text>
</comment>
<dbReference type="AlphaFoldDB" id="A0A951UCF6"/>
<name>A0A951UCF6_9CYAN</name>
<dbReference type="InterPro" id="IPR003768">
    <property type="entry name" value="ScpA"/>
</dbReference>